<dbReference type="Pfam" id="PF11146">
    <property type="entry name" value="DUF2905"/>
    <property type="match status" value="1"/>
</dbReference>
<feature type="transmembrane region" description="Helical" evidence="1">
    <location>
        <begin position="6"/>
        <end position="25"/>
    </location>
</feature>
<dbReference type="Proteomes" id="UP000215559">
    <property type="component" value="Unassembled WGS sequence"/>
</dbReference>
<keyword evidence="1" id="KW-0812">Transmembrane</keyword>
<organism evidence="2 3">
    <name type="scientific">candidate division WOR-3 bacterium JGI_Cruoil_03_51_56</name>
    <dbReference type="NCBI Taxonomy" id="1973747"/>
    <lineage>
        <taxon>Bacteria</taxon>
        <taxon>Bacteria division WOR-3</taxon>
    </lineage>
</organism>
<protein>
    <recommendedName>
        <fullName evidence="4">DUF2905 domain-containing protein</fullName>
    </recommendedName>
</protein>
<accession>A0A235BUV2</accession>
<sequence>MNNLPTLSRVLVITGVVLILAALILSRLRLHRLPGDIVVEHRNLVIYIPIVSALIISLILTIVVNLLLHK</sequence>
<evidence type="ECO:0008006" key="4">
    <source>
        <dbReference type="Google" id="ProtNLM"/>
    </source>
</evidence>
<dbReference type="PANTHER" id="PTHR36443:SF1">
    <property type="entry name" value="BSR5223 PROTEIN"/>
    <property type="match status" value="1"/>
</dbReference>
<comment type="caution">
    <text evidence="2">The sequence shown here is derived from an EMBL/GenBank/DDBJ whole genome shotgun (WGS) entry which is preliminary data.</text>
</comment>
<dbReference type="PANTHER" id="PTHR36443">
    <property type="entry name" value="BSR5223 PROTEIN"/>
    <property type="match status" value="1"/>
</dbReference>
<name>A0A235BUV2_UNCW3</name>
<feature type="transmembrane region" description="Helical" evidence="1">
    <location>
        <begin position="46"/>
        <end position="68"/>
    </location>
</feature>
<evidence type="ECO:0000313" key="2">
    <source>
        <dbReference type="EMBL" id="OYD16001.1"/>
    </source>
</evidence>
<dbReference type="EMBL" id="NOZP01000076">
    <property type="protein sequence ID" value="OYD16001.1"/>
    <property type="molecule type" value="Genomic_DNA"/>
</dbReference>
<gene>
    <name evidence="2" type="ORF">CH330_03920</name>
</gene>
<proteinExistence type="predicted"/>
<evidence type="ECO:0000256" key="1">
    <source>
        <dbReference type="SAM" id="Phobius"/>
    </source>
</evidence>
<evidence type="ECO:0000313" key="3">
    <source>
        <dbReference type="Proteomes" id="UP000215559"/>
    </source>
</evidence>
<dbReference type="AlphaFoldDB" id="A0A235BUV2"/>
<keyword evidence="1" id="KW-1133">Transmembrane helix</keyword>
<keyword evidence="1" id="KW-0472">Membrane</keyword>
<dbReference type="InterPro" id="IPR021320">
    <property type="entry name" value="DUF2905"/>
</dbReference>
<reference evidence="2 3" key="1">
    <citation type="submission" date="2017-07" db="EMBL/GenBank/DDBJ databases">
        <title>Recovery of genomes from metagenomes via a dereplication, aggregation, and scoring strategy.</title>
        <authorList>
            <person name="Sieber C.M."/>
            <person name="Probst A.J."/>
            <person name="Sharrar A."/>
            <person name="Thomas B.C."/>
            <person name="Hess M."/>
            <person name="Tringe S.G."/>
            <person name="Banfield J.F."/>
        </authorList>
    </citation>
    <scope>NUCLEOTIDE SEQUENCE [LARGE SCALE GENOMIC DNA]</scope>
    <source>
        <strain evidence="2">JGI_Cruoil_03_51_56</strain>
    </source>
</reference>